<protein>
    <submittedName>
        <fullName evidence="1">Uncharacterized protein</fullName>
    </submittedName>
</protein>
<proteinExistence type="predicted"/>
<evidence type="ECO:0000313" key="2">
    <source>
        <dbReference type="Proteomes" id="UP000824093"/>
    </source>
</evidence>
<evidence type="ECO:0000313" key="1">
    <source>
        <dbReference type="EMBL" id="HIU51406.1"/>
    </source>
</evidence>
<organism evidence="1 2">
    <name type="scientific">Candidatus Merdicola faecigallinarum</name>
    <dbReference type="NCBI Taxonomy" id="2840862"/>
    <lineage>
        <taxon>Bacteria</taxon>
        <taxon>Bacillati</taxon>
        <taxon>Bacillota</taxon>
        <taxon>Clostridia</taxon>
        <taxon>Candidatus Merdicola</taxon>
    </lineage>
</organism>
<name>A0A9D1M0I3_9FIRM</name>
<reference evidence="1" key="2">
    <citation type="journal article" date="2021" name="PeerJ">
        <title>Extensive microbial diversity within the chicken gut microbiome revealed by metagenomics and culture.</title>
        <authorList>
            <person name="Gilroy R."/>
            <person name="Ravi A."/>
            <person name="Getino M."/>
            <person name="Pursley I."/>
            <person name="Horton D.L."/>
            <person name="Alikhan N.F."/>
            <person name="Baker D."/>
            <person name="Gharbi K."/>
            <person name="Hall N."/>
            <person name="Watson M."/>
            <person name="Adriaenssens E.M."/>
            <person name="Foster-Nyarko E."/>
            <person name="Jarju S."/>
            <person name="Secka A."/>
            <person name="Antonio M."/>
            <person name="Oren A."/>
            <person name="Chaudhuri R.R."/>
            <person name="La Ragione R."/>
            <person name="Hildebrand F."/>
            <person name="Pallen M.J."/>
        </authorList>
    </citation>
    <scope>NUCLEOTIDE SEQUENCE</scope>
    <source>
        <strain evidence="1">CHK195-15760</strain>
    </source>
</reference>
<reference evidence="1" key="1">
    <citation type="submission" date="2020-10" db="EMBL/GenBank/DDBJ databases">
        <authorList>
            <person name="Gilroy R."/>
        </authorList>
    </citation>
    <scope>NUCLEOTIDE SEQUENCE</scope>
    <source>
        <strain evidence="1">CHK195-15760</strain>
    </source>
</reference>
<dbReference type="EMBL" id="DVNH01000016">
    <property type="protein sequence ID" value="HIU51406.1"/>
    <property type="molecule type" value="Genomic_DNA"/>
</dbReference>
<sequence>MENGTPYSTMLSKLYYATELTGEKTQVAWVQEIPEFDPAPEGIEFSALDTDYTGQVPGRRSADAIAIPILFTEAQHDKLKALDKTKDYYWFILLPEETATTPQKPVCFNFQAKVRLGMAALAVDEMLQETITLYKSTEVSETKGLPTSAG</sequence>
<dbReference type="AlphaFoldDB" id="A0A9D1M0I3"/>
<gene>
    <name evidence="1" type="ORF">IAB70_02090</name>
</gene>
<dbReference type="Proteomes" id="UP000824093">
    <property type="component" value="Unassembled WGS sequence"/>
</dbReference>
<comment type="caution">
    <text evidence="1">The sequence shown here is derived from an EMBL/GenBank/DDBJ whole genome shotgun (WGS) entry which is preliminary data.</text>
</comment>
<accession>A0A9D1M0I3</accession>